<dbReference type="Proteomes" id="UP000285744">
    <property type="component" value="Unassembled WGS sequence"/>
</dbReference>
<evidence type="ECO:0000313" key="1">
    <source>
        <dbReference type="EMBL" id="RKF22832.1"/>
    </source>
</evidence>
<proteinExistence type="predicted"/>
<gene>
    <name evidence="1" type="ORF">D7I43_31160</name>
</gene>
<organism evidence="1 2">
    <name type="scientific">Micromonospora globbae</name>
    <dbReference type="NCBI Taxonomy" id="1894969"/>
    <lineage>
        <taxon>Bacteria</taxon>
        <taxon>Bacillati</taxon>
        <taxon>Actinomycetota</taxon>
        <taxon>Actinomycetes</taxon>
        <taxon>Micromonosporales</taxon>
        <taxon>Micromonosporaceae</taxon>
        <taxon>Micromonospora</taxon>
    </lineage>
</organism>
<name>A0A420EQ74_9ACTN</name>
<sequence>MPGVFAIPELADHALAALLRVPWVQICEAYDHHQGWDDIHLKDSAIADVGQQALLNLWQNLRIL</sequence>
<protein>
    <submittedName>
        <fullName evidence="1">Uncharacterized protein</fullName>
    </submittedName>
</protein>
<dbReference type="AlphaFoldDB" id="A0A420EQ74"/>
<evidence type="ECO:0000313" key="2">
    <source>
        <dbReference type="Proteomes" id="UP000285744"/>
    </source>
</evidence>
<comment type="caution">
    <text evidence="1">The sequence shown here is derived from an EMBL/GenBank/DDBJ whole genome shotgun (WGS) entry which is preliminary data.</text>
</comment>
<reference evidence="1 2" key="1">
    <citation type="journal article" date="2018" name="Int. J. Syst. Evol. Microbiol.">
        <title>Micromonospora globbae sp. nov., an endophytic actinomycete isolated from roots of Globba winitii C. H. Wright.</title>
        <authorList>
            <person name="Kuncharoen N."/>
            <person name="Pittayakhajonwut P."/>
            <person name="Tanasupawat S."/>
        </authorList>
    </citation>
    <scope>NUCLEOTIDE SEQUENCE [LARGE SCALE GENOMIC DNA]</scope>
    <source>
        <strain evidence="1 2">WPS1-2</strain>
    </source>
</reference>
<dbReference type="EMBL" id="RAQQ01000047">
    <property type="protein sequence ID" value="RKF22832.1"/>
    <property type="molecule type" value="Genomic_DNA"/>
</dbReference>
<accession>A0A420EQ74</accession>